<name>A0A0A2WLT0_9GAMM</name>
<evidence type="ECO:0000313" key="1">
    <source>
        <dbReference type="EMBL" id="KGQ20768.1"/>
    </source>
</evidence>
<dbReference type="OrthoDB" id="6630235at2"/>
<comment type="caution">
    <text evidence="1">The sequence shown here is derived from an EMBL/GenBank/DDBJ whole genome shotgun (WGS) entry which is preliminary data.</text>
</comment>
<sequence length="107" mass="11857">MAITYSQQKQAEWNAFKANGGSITFEIDGTDISDDASFEKLPSLQSLLKTGFEIPPTPLIETAELQSLIQVHGSEWDYILCRIYLAGGRVIYLQLPNGQYEATCTVP</sequence>
<organism evidence="1 2">
    <name type="scientific">Lysobacter dokdonensis DS-58</name>
    <dbReference type="NCBI Taxonomy" id="1300345"/>
    <lineage>
        <taxon>Bacteria</taxon>
        <taxon>Pseudomonadati</taxon>
        <taxon>Pseudomonadota</taxon>
        <taxon>Gammaproteobacteria</taxon>
        <taxon>Lysobacterales</taxon>
        <taxon>Lysobacteraceae</taxon>
        <taxon>Noviluteimonas</taxon>
    </lineage>
</organism>
<dbReference type="Proteomes" id="UP000030518">
    <property type="component" value="Unassembled WGS sequence"/>
</dbReference>
<keyword evidence="2" id="KW-1185">Reference proteome</keyword>
<dbReference type="RefSeq" id="WP_152599866.1">
    <property type="nucleotide sequence ID" value="NZ_JRKJ01000002.1"/>
</dbReference>
<dbReference type="EMBL" id="JRKJ01000002">
    <property type="protein sequence ID" value="KGQ20768.1"/>
    <property type="molecule type" value="Genomic_DNA"/>
</dbReference>
<evidence type="ECO:0000313" key="2">
    <source>
        <dbReference type="Proteomes" id="UP000030518"/>
    </source>
</evidence>
<proteinExistence type="predicted"/>
<protein>
    <submittedName>
        <fullName evidence="1">Uncharacterized protein</fullName>
    </submittedName>
</protein>
<reference evidence="1 2" key="1">
    <citation type="submission" date="2014-09" db="EMBL/GenBank/DDBJ databases">
        <title>Genome sequences of Lysobacter dokdonensis DS-58.</title>
        <authorList>
            <person name="Kim J.F."/>
            <person name="Kwak M.-J."/>
        </authorList>
    </citation>
    <scope>NUCLEOTIDE SEQUENCE [LARGE SCALE GENOMIC DNA]</scope>
    <source>
        <strain evidence="1 2">DS-58</strain>
    </source>
</reference>
<accession>A0A0A2WLT0</accession>
<gene>
    <name evidence="1" type="ORF">LF41_1308</name>
</gene>
<dbReference type="AlphaFoldDB" id="A0A0A2WLT0"/>